<reference evidence="1" key="1">
    <citation type="journal article" date="2012" name="Proc. Natl. Acad. Sci. U.S.A.">
        <title>Antigenic diversity is generated by distinct evolutionary mechanisms in African trypanosome species.</title>
        <authorList>
            <person name="Jackson A.P."/>
            <person name="Berry A."/>
            <person name="Aslett M."/>
            <person name="Allison H.C."/>
            <person name="Burton P."/>
            <person name="Vavrova-Anderson J."/>
            <person name="Brown R."/>
            <person name="Browne H."/>
            <person name="Corton N."/>
            <person name="Hauser H."/>
            <person name="Gamble J."/>
            <person name="Gilderthorp R."/>
            <person name="Marcello L."/>
            <person name="McQuillan J."/>
            <person name="Otto T.D."/>
            <person name="Quail M.A."/>
            <person name="Sanders M.J."/>
            <person name="van Tonder A."/>
            <person name="Ginger M.L."/>
            <person name="Field M.C."/>
            <person name="Barry J.D."/>
            <person name="Hertz-Fowler C."/>
            <person name="Berriman M."/>
        </authorList>
    </citation>
    <scope>NUCLEOTIDE SEQUENCE</scope>
    <source>
        <strain evidence="1">IL3000</strain>
    </source>
</reference>
<evidence type="ECO:0000313" key="1">
    <source>
        <dbReference type="EMBL" id="CCC95032.1"/>
    </source>
</evidence>
<name>G0V062_TRYCI</name>
<protein>
    <submittedName>
        <fullName evidence="1">Uncharacterized protein</fullName>
    </submittedName>
</protein>
<dbReference type="EMBL" id="HE575324">
    <property type="protein sequence ID" value="CCC95032.1"/>
    <property type="molecule type" value="Genomic_DNA"/>
</dbReference>
<organism evidence="1">
    <name type="scientific">Trypanosoma congolense (strain IL3000)</name>
    <dbReference type="NCBI Taxonomy" id="1068625"/>
    <lineage>
        <taxon>Eukaryota</taxon>
        <taxon>Discoba</taxon>
        <taxon>Euglenozoa</taxon>
        <taxon>Kinetoplastea</taxon>
        <taxon>Metakinetoplastina</taxon>
        <taxon>Trypanosomatida</taxon>
        <taxon>Trypanosomatidae</taxon>
        <taxon>Trypanosoma</taxon>
        <taxon>Nannomonas</taxon>
    </lineage>
</organism>
<sequence length="106" mass="12694">MILYPHIKNVYRCIQRKARKKKIHPRLTPSATTRGRFRDLLPDRCGAVKTCSFHQKTQTPMKMCGRYMYICNIYVHVMKSKCKLTREVIKAPIEMRFTSKRTQRFK</sequence>
<proteinExistence type="predicted"/>
<gene>
    <name evidence="1" type="ORF">TCIL3000_11_4370</name>
</gene>
<dbReference type="AlphaFoldDB" id="G0V062"/>
<accession>G0V062</accession>